<evidence type="ECO:0000256" key="1">
    <source>
        <dbReference type="SAM" id="MobiDB-lite"/>
    </source>
</evidence>
<gene>
    <name evidence="2" type="ORF">cyc_09101</name>
</gene>
<feature type="compositionally biased region" description="Polar residues" evidence="1">
    <location>
        <begin position="238"/>
        <end position="248"/>
    </location>
</feature>
<keyword evidence="3" id="KW-1185">Reference proteome</keyword>
<dbReference type="Proteomes" id="UP000095192">
    <property type="component" value="Unassembled WGS sequence"/>
</dbReference>
<sequence>MTRLEAEASQYAVGVLDSRTIGHQEHTEQKFLAIWDRQHQPKCLTEEHMRDSLLLREFAALFLEIVSSHRRYSRCASAHRALTGCYTPASGAYAHSIDSWRLEQTLLGSDDDIRSIKPSSSHQSVSSYVGTHSPHCVEASLNLPTPAGRWAPPAANSLYRGQGGPPEGPSVDAYQKRLHKHECYSAGAAADARCKSLPFHLTPLPPVPPIPPRSHPAPLDSTKLLHHAPQSLTNSSVALASRQTSCGPSRSVSSSEDISRQNSSANTTAGFSLAQERDFRQNGNINSSSNMGPPYLEASHPHAESFAAQLLPDTAAAAGGGVSAGTVLSGESNPLPPDELISGSTPAPQPEEGAPPPHAGGGLSTGFLGAPQGGAYLRFKGRSKSCFSVAEEGEVPPGDLRRVRFSLIEGLEATTLGASGAAQPTDVFSRMEIAAVPEGV</sequence>
<dbReference type="VEuPathDB" id="ToxoDB:LOC113146490"/>
<dbReference type="InParanoid" id="A0A1D3D003"/>
<dbReference type="VEuPathDB" id="ToxoDB:cyc_09101"/>
<comment type="caution">
    <text evidence="2">The sequence shown here is derived from an EMBL/GenBank/DDBJ whole genome shotgun (WGS) entry which is preliminary data.</text>
</comment>
<dbReference type="EMBL" id="JROU02001342">
    <property type="protein sequence ID" value="OEH76729.1"/>
    <property type="molecule type" value="Genomic_DNA"/>
</dbReference>
<evidence type="ECO:0000313" key="2">
    <source>
        <dbReference type="EMBL" id="OEH76729.1"/>
    </source>
</evidence>
<feature type="compositionally biased region" description="Pro residues" evidence="1">
    <location>
        <begin position="347"/>
        <end position="358"/>
    </location>
</feature>
<feature type="region of interest" description="Disordered" evidence="1">
    <location>
        <begin position="322"/>
        <end position="367"/>
    </location>
</feature>
<organism evidence="2 3">
    <name type="scientific">Cyclospora cayetanensis</name>
    <dbReference type="NCBI Taxonomy" id="88456"/>
    <lineage>
        <taxon>Eukaryota</taxon>
        <taxon>Sar</taxon>
        <taxon>Alveolata</taxon>
        <taxon>Apicomplexa</taxon>
        <taxon>Conoidasida</taxon>
        <taxon>Coccidia</taxon>
        <taxon>Eucoccidiorida</taxon>
        <taxon>Eimeriorina</taxon>
        <taxon>Eimeriidae</taxon>
        <taxon>Cyclospora</taxon>
    </lineage>
</organism>
<feature type="region of interest" description="Disordered" evidence="1">
    <location>
        <begin position="238"/>
        <end position="265"/>
    </location>
</feature>
<reference evidence="2 3" key="1">
    <citation type="journal article" date="2016" name="BMC Genomics">
        <title>Comparative genomics reveals Cyclospora cayetanensis possesses coccidia-like metabolism and invasion components but unique surface antigens.</title>
        <authorList>
            <person name="Liu S."/>
            <person name="Wang L."/>
            <person name="Zheng H."/>
            <person name="Xu Z."/>
            <person name="Roellig D.M."/>
            <person name="Li N."/>
            <person name="Frace M.A."/>
            <person name="Tang K."/>
            <person name="Arrowood M.J."/>
            <person name="Moss D.M."/>
            <person name="Zhang L."/>
            <person name="Feng Y."/>
            <person name="Xiao L."/>
        </authorList>
    </citation>
    <scope>NUCLEOTIDE SEQUENCE [LARGE SCALE GENOMIC DNA]</scope>
    <source>
        <strain evidence="2 3">CHN_HEN01</strain>
    </source>
</reference>
<accession>A0A1D3D003</accession>
<protein>
    <submittedName>
        <fullName evidence="2">Uncharacterized protein</fullName>
    </submittedName>
</protein>
<proteinExistence type="predicted"/>
<dbReference type="AlphaFoldDB" id="A0A1D3D003"/>
<evidence type="ECO:0000313" key="3">
    <source>
        <dbReference type="Proteomes" id="UP000095192"/>
    </source>
</evidence>
<name>A0A1D3D003_9EIME</name>